<accession>A0A922T266</accession>
<dbReference type="Proteomes" id="UP000249757">
    <property type="component" value="Unassembled WGS sequence"/>
</dbReference>
<evidence type="ECO:0000256" key="1">
    <source>
        <dbReference type="SAM" id="Coils"/>
    </source>
</evidence>
<feature type="region of interest" description="Disordered" evidence="2">
    <location>
        <begin position="540"/>
        <end position="675"/>
    </location>
</feature>
<dbReference type="AlphaFoldDB" id="A0A922T266"/>
<feature type="compositionally biased region" description="Polar residues" evidence="2">
    <location>
        <begin position="619"/>
        <end position="629"/>
    </location>
</feature>
<proteinExistence type="predicted"/>
<feature type="region of interest" description="Disordered" evidence="2">
    <location>
        <begin position="280"/>
        <end position="391"/>
    </location>
</feature>
<organism evidence="3 4">
    <name type="scientific">Pyrenophora tritici-repentis</name>
    <dbReference type="NCBI Taxonomy" id="45151"/>
    <lineage>
        <taxon>Eukaryota</taxon>
        <taxon>Fungi</taxon>
        <taxon>Dikarya</taxon>
        <taxon>Ascomycota</taxon>
        <taxon>Pezizomycotina</taxon>
        <taxon>Dothideomycetes</taxon>
        <taxon>Pleosporomycetidae</taxon>
        <taxon>Pleosporales</taxon>
        <taxon>Pleosporineae</taxon>
        <taxon>Pleosporaceae</taxon>
        <taxon>Pyrenophora</taxon>
    </lineage>
</organism>
<keyword evidence="4" id="KW-1185">Reference proteome</keyword>
<gene>
    <name evidence="3" type="ORF">Ptr86124_004000</name>
</gene>
<reference evidence="4" key="1">
    <citation type="journal article" date="2022" name="Microb. Genom.">
        <title>A global pangenome for the wheat fungal pathogen Pyrenophora tritici-repentis and prediction of effector protein structural homology.</title>
        <authorList>
            <person name="Moolhuijzen P.M."/>
            <person name="See P.T."/>
            <person name="Shi G."/>
            <person name="Powell H.R."/>
            <person name="Cockram J."/>
            <person name="Jorgensen L.N."/>
            <person name="Benslimane H."/>
            <person name="Strelkov S.E."/>
            <person name="Turner J."/>
            <person name="Liu Z."/>
            <person name="Moffat C.S."/>
        </authorList>
    </citation>
    <scope>NUCLEOTIDE SEQUENCE [LARGE SCALE GENOMIC DNA]</scope>
</reference>
<name>A0A922T266_9PLEO</name>
<comment type="caution">
    <text evidence="3">The sequence shown here is derived from an EMBL/GenBank/DDBJ whole genome shotgun (WGS) entry which is preliminary data.</text>
</comment>
<dbReference type="EMBL" id="NRDI02000004">
    <property type="protein sequence ID" value="KAI1517063.1"/>
    <property type="molecule type" value="Genomic_DNA"/>
</dbReference>
<keyword evidence="1" id="KW-0175">Coiled coil</keyword>
<feature type="coiled-coil region" evidence="1">
    <location>
        <begin position="194"/>
        <end position="242"/>
    </location>
</feature>
<evidence type="ECO:0000313" key="4">
    <source>
        <dbReference type="Proteomes" id="UP000249757"/>
    </source>
</evidence>
<protein>
    <submittedName>
        <fullName evidence="3">Uncharacterized protein</fullName>
    </submittedName>
</protein>
<evidence type="ECO:0000256" key="2">
    <source>
        <dbReference type="SAM" id="MobiDB-lite"/>
    </source>
</evidence>
<feature type="compositionally biased region" description="Basic and acidic residues" evidence="2">
    <location>
        <begin position="609"/>
        <end position="618"/>
    </location>
</feature>
<feature type="compositionally biased region" description="Polar residues" evidence="2">
    <location>
        <begin position="543"/>
        <end position="552"/>
    </location>
</feature>
<sequence length="675" mass="72758">MMPNNQFLVPKTMSIPYDISSTIMTAVINPKDMGTITRATHNTLYAMPTTAISAVSAGRFATPSFRSIVPPTLLKNATAAYTAVHKSNIAVDLSAINWALGMTITASIGAAVVAHARRTPSVPLGMDAMRWRKLLHNIHSWLHQKLKSNASLRRELEDARRAQQLEASASSQDELLKAQAELAALRQVLETDDKDDAELELNRFRDEIAQTKTTASVDKAQLKQALNQHEELEQIQDEELKDSKKAFDDLHAMLDLKLRDRKAVEDKLARDKTPMRSKLFGMFTSMSASRKDPGIMASPPPVPSSSPLPSMSVSENGQSQTRFSSGSEEPFPSSPAAESSQPTAKSSKAAAKIGFHSHPVSTPTQPTPAIYTTTTKPTPLSNKAEAKIPECTKSIHRKLGELMERLTSSASSNASSKRLRDIEDVEATPIQYKKPRLARQGSVFTPGGRPSVRLAIPELRPAEAGLKCVPSQDSTKICSSKEDKVIESVKVKTPVVAAKSLSEHSALVPVELQQDPVGDVVMGGSDDEAEVLSSFALAGVKSEASSRNSTSDIDMADSVQDVSIQPNVETTVAPTPSAPGTLRRRSKLPVPTNSPVRKSTRLAGMTQDLSEKSLRERSTSPLKTATTLSGKAGSQPPPSSKPAGVTKTSARQTRFVSPKKMDAVKSAAASPRKRK</sequence>
<feature type="compositionally biased region" description="Polar residues" evidence="2">
    <location>
        <begin position="560"/>
        <end position="574"/>
    </location>
</feature>
<feature type="compositionally biased region" description="Polar residues" evidence="2">
    <location>
        <begin position="646"/>
        <end position="655"/>
    </location>
</feature>
<feature type="compositionally biased region" description="Low complexity" evidence="2">
    <location>
        <begin position="323"/>
        <end position="340"/>
    </location>
</feature>
<feature type="compositionally biased region" description="Low complexity" evidence="2">
    <location>
        <begin position="362"/>
        <end position="379"/>
    </location>
</feature>
<evidence type="ECO:0000313" key="3">
    <source>
        <dbReference type="EMBL" id="KAI1517063.1"/>
    </source>
</evidence>